<dbReference type="AlphaFoldDB" id="A0A2T0S3M6"/>
<feature type="region of interest" description="Disordered" evidence="1">
    <location>
        <begin position="103"/>
        <end position="122"/>
    </location>
</feature>
<name>A0A2T0S3M6_9ACTN</name>
<dbReference type="EMBL" id="PVZG01000009">
    <property type="protein sequence ID" value="PRY28009.1"/>
    <property type="molecule type" value="Genomic_DNA"/>
</dbReference>
<organism evidence="2 3">
    <name type="scientific">Pseudosporangium ferrugineum</name>
    <dbReference type="NCBI Taxonomy" id="439699"/>
    <lineage>
        <taxon>Bacteria</taxon>
        <taxon>Bacillati</taxon>
        <taxon>Actinomycetota</taxon>
        <taxon>Actinomycetes</taxon>
        <taxon>Micromonosporales</taxon>
        <taxon>Micromonosporaceae</taxon>
        <taxon>Pseudosporangium</taxon>
    </lineage>
</organism>
<evidence type="ECO:0000256" key="1">
    <source>
        <dbReference type="SAM" id="MobiDB-lite"/>
    </source>
</evidence>
<feature type="compositionally biased region" description="Gly residues" evidence="1">
    <location>
        <begin position="202"/>
        <end position="230"/>
    </location>
</feature>
<evidence type="ECO:0000313" key="3">
    <source>
        <dbReference type="Proteomes" id="UP000239209"/>
    </source>
</evidence>
<gene>
    <name evidence="2" type="ORF">CLV70_109165</name>
</gene>
<feature type="region of interest" description="Disordered" evidence="1">
    <location>
        <begin position="170"/>
        <end position="234"/>
    </location>
</feature>
<keyword evidence="3" id="KW-1185">Reference proteome</keyword>
<evidence type="ECO:0000313" key="2">
    <source>
        <dbReference type="EMBL" id="PRY28009.1"/>
    </source>
</evidence>
<sequence length="248" mass="25162">MGSPSEHRQCSSVNPCCVPPDCLSLPPGGFDVPRPCAERGPSMTIIRPPHSPLQMHVHPPVPLVSAVWCDLGQDREEASPAVPGGGLREGRGGRSGLDRIAFGRLSGPRSGHSRGDRAGSSGGGFGGACADFAHSGICAGTRRGAVREAVTQRSGSRLLIDGSGWERAQVGTGRAMSPAGDRPGARRASGRRGTVQDAGSRRGTGPGAGGRCGAGLSAGGRRGAGQGAGGRRARDRLVAVRWIGEVAA</sequence>
<protein>
    <submittedName>
        <fullName evidence="2">Uncharacterized protein</fullName>
    </submittedName>
</protein>
<accession>A0A2T0S3M6</accession>
<proteinExistence type="predicted"/>
<dbReference type="Proteomes" id="UP000239209">
    <property type="component" value="Unassembled WGS sequence"/>
</dbReference>
<comment type="caution">
    <text evidence="2">The sequence shown here is derived from an EMBL/GenBank/DDBJ whole genome shotgun (WGS) entry which is preliminary data.</text>
</comment>
<feature type="region of interest" description="Disordered" evidence="1">
    <location>
        <begin position="77"/>
        <end position="96"/>
    </location>
</feature>
<reference evidence="2 3" key="1">
    <citation type="submission" date="2018-03" db="EMBL/GenBank/DDBJ databases">
        <title>Genomic Encyclopedia of Archaeal and Bacterial Type Strains, Phase II (KMG-II): from individual species to whole genera.</title>
        <authorList>
            <person name="Goeker M."/>
        </authorList>
    </citation>
    <scope>NUCLEOTIDE SEQUENCE [LARGE SCALE GENOMIC DNA]</scope>
    <source>
        <strain evidence="2 3">DSM 45348</strain>
    </source>
</reference>